<dbReference type="GO" id="GO:0043041">
    <property type="term" value="P:amino acid activation for nonribosomal peptide biosynthetic process"/>
    <property type="evidence" value="ECO:0007669"/>
    <property type="project" value="TreeGrafter"/>
</dbReference>
<organism evidence="6 7">
    <name type="scientific">Rhodobacter capsulatus</name>
    <name type="common">Rhodopseudomonas capsulata</name>
    <dbReference type="NCBI Taxonomy" id="1061"/>
    <lineage>
        <taxon>Bacteria</taxon>
        <taxon>Pseudomonadati</taxon>
        <taxon>Pseudomonadota</taxon>
        <taxon>Alphaproteobacteria</taxon>
        <taxon>Rhodobacterales</taxon>
        <taxon>Rhodobacter group</taxon>
        <taxon>Rhodobacter</taxon>
    </lineage>
</organism>
<evidence type="ECO:0000256" key="4">
    <source>
        <dbReference type="SAM" id="MobiDB-lite"/>
    </source>
</evidence>
<dbReference type="GO" id="GO:0044550">
    <property type="term" value="P:secondary metabolite biosynthetic process"/>
    <property type="evidence" value="ECO:0007669"/>
    <property type="project" value="TreeGrafter"/>
</dbReference>
<dbReference type="GO" id="GO:0003824">
    <property type="term" value="F:catalytic activity"/>
    <property type="evidence" value="ECO:0007669"/>
    <property type="project" value="InterPro"/>
</dbReference>
<comment type="cofactor">
    <cofactor evidence="1">
        <name>pantetheine 4'-phosphate</name>
        <dbReference type="ChEBI" id="CHEBI:47942"/>
    </cofactor>
</comment>
<dbReference type="InterPro" id="IPR023213">
    <property type="entry name" value="CAT-like_dom_sf"/>
</dbReference>
<comment type="caution">
    <text evidence="6">The sequence shown here is derived from an EMBL/GenBank/DDBJ whole genome shotgun (WGS) entry which is preliminary data.</text>
</comment>
<dbReference type="PANTHER" id="PTHR45527">
    <property type="entry name" value="NONRIBOSOMAL PEPTIDE SYNTHETASE"/>
    <property type="match status" value="1"/>
</dbReference>
<dbReference type="InterPro" id="IPR009081">
    <property type="entry name" value="PP-bd_ACP"/>
</dbReference>
<gene>
    <name evidence="6" type="ORF">FBT96_19650</name>
</gene>
<evidence type="ECO:0000313" key="6">
    <source>
        <dbReference type="EMBL" id="TKD13415.1"/>
    </source>
</evidence>
<dbReference type="PROSITE" id="PS50075">
    <property type="entry name" value="CARRIER"/>
    <property type="match status" value="1"/>
</dbReference>
<dbReference type="OrthoDB" id="9778690at2"/>
<dbReference type="PROSITE" id="PS00012">
    <property type="entry name" value="PHOSPHOPANTETHEINE"/>
    <property type="match status" value="1"/>
</dbReference>
<reference evidence="6 7" key="1">
    <citation type="submission" date="2019-04" db="EMBL/GenBank/DDBJ databases">
        <title>Draft Whole-Genome sequence of the purple photosynthetic bacterium Rhodobacter capsulatus SP108 with an indigenous class A beta-lactamase.</title>
        <authorList>
            <person name="Robertson S."/>
            <person name="Meyer T.E."/>
            <person name="Kyndt J.A."/>
        </authorList>
    </citation>
    <scope>NUCLEOTIDE SEQUENCE [LARGE SCALE GENOMIC DNA]</scope>
    <source>
        <strain evidence="6 7">SP108</strain>
    </source>
</reference>
<protein>
    <submittedName>
        <fullName evidence="6">Condensation protein</fullName>
    </submittedName>
</protein>
<feature type="region of interest" description="Disordered" evidence="4">
    <location>
        <begin position="1"/>
        <end position="47"/>
    </location>
</feature>
<dbReference type="Gene3D" id="3.30.559.10">
    <property type="entry name" value="Chloramphenicol acetyltransferase-like domain"/>
    <property type="match status" value="1"/>
</dbReference>
<dbReference type="Pfam" id="PF00550">
    <property type="entry name" value="PP-binding"/>
    <property type="match status" value="1"/>
</dbReference>
<proteinExistence type="predicted"/>
<feature type="compositionally biased region" description="Low complexity" evidence="4">
    <location>
        <begin position="489"/>
        <end position="502"/>
    </location>
</feature>
<sequence>MSRPDISPRPLPAPAPAAQALPFPPTAGAMMTEPGPPPDSLSHSRPARPDEARIWLAAQQGATDLAPAICTATLPLPGCEPGAVIAALVQGVLARPELTRRYHFDARGALRVALAPRGPDLWLRALRTAPEAEAAIAAVAAEPWDLARGAPLRFMLALAPEAAALALIRHPIAADLPESAALLAALAPQAQTEPATDLARIEAIILNTFRAALEAPQMTAACDFFDLGGHSLVATRVIGQLAAEHGLELRFADIFTHPTAAALAPLARSAPPQPAPVEIRRSAPDPVDRAPLSLAQQSLWKIHAALGYGPAFNIPFVLRFLDPVDETVFAAAVRDLLERHPALRSRFRPEGDTVLQETVPMAEVDRLDWFRASGPVIDATPVLAAEAGHVFDLAQELPLRLRFLRTIEGQILSFLFHHVVLDEWSVNLMMAELARAYAARAAGQAPDWAGPVAPFHAFARAQARAGIDARALEHWVTALRDAPPPQPIRAPGAAPRSAAPEDAAPEDAAPEDATAGGWCEIAVPPAVCAGLHALAKTCSASLFHTVYAAISVALQRLAGLEALTIGTSAAGRTDPAWFDTIGYFTTVTAHCLRAPGDATPRALITAVRDQITASMPHSEIPIDLVEAALSGGTAPLDAHMFEVFIQIHAQNRLNGALPGPQGPIRFRQVDPDKAGSVLGLQFEVVEDVIEGDRGLRVMMSYRHAHYDAADVAALVAAVGRSFAAFARAGAADRPLDALLP</sequence>
<dbReference type="GO" id="GO:0005737">
    <property type="term" value="C:cytoplasm"/>
    <property type="evidence" value="ECO:0007669"/>
    <property type="project" value="TreeGrafter"/>
</dbReference>
<evidence type="ECO:0000256" key="2">
    <source>
        <dbReference type="ARBA" id="ARBA00022450"/>
    </source>
</evidence>
<accession>A0A4U1JN03</accession>
<evidence type="ECO:0000256" key="1">
    <source>
        <dbReference type="ARBA" id="ARBA00001957"/>
    </source>
</evidence>
<keyword evidence="2" id="KW-0596">Phosphopantetheine</keyword>
<dbReference type="AlphaFoldDB" id="A0A4U1JN03"/>
<dbReference type="GO" id="GO:0031177">
    <property type="term" value="F:phosphopantetheine binding"/>
    <property type="evidence" value="ECO:0007669"/>
    <property type="project" value="TreeGrafter"/>
</dbReference>
<dbReference type="InterPro" id="IPR036736">
    <property type="entry name" value="ACP-like_sf"/>
</dbReference>
<dbReference type="PANTHER" id="PTHR45527:SF1">
    <property type="entry name" value="FATTY ACID SYNTHASE"/>
    <property type="match status" value="1"/>
</dbReference>
<feature type="region of interest" description="Disordered" evidence="4">
    <location>
        <begin position="481"/>
        <end position="512"/>
    </location>
</feature>
<dbReference type="Proteomes" id="UP000310597">
    <property type="component" value="Unassembled WGS sequence"/>
</dbReference>
<dbReference type="Gene3D" id="1.10.1200.10">
    <property type="entry name" value="ACP-like"/>
    <property type="match status" value="1"/>
</dbReference>
<evidence type="ECO:0000313" key="7">
    <source>
        <dbReference type="Proteomes" id="UP000310597"/>
    </source>
</evidence>
<dbReference type="Gene3D" id="3.30.559.30">
    <property type="entry name" value="Nonribosomal peptide synthetase, condensation domain"/>
    <property type="match status" value="1"/>
</dbReference>
<dbReference type="InterPro" id="IPR001242">
    <property type="entry name" value="Condensation_dom"/>
</dbReference>
<keyword evidence="3" id="KW-0597">Phosphoprotein</keyword>
<feature type="domain" description="Carrier" evidence="5">
    <location>
        <begin position="196"/>
        <end position="271"/>
    </location>
</feature>
<evidence type="ECO:0000256" key="3">
    <source>
        <dbReference type="ARBA" id="ARBA00022553"/>
    </source>
</evidence>
<name>A0A4U1JN03_RHOCA</name>
<dbReference type="Pfam" id="PF00668">
    <property type="entry name" value="Condensation"/>
    <property type="match status" value="1"/>
</dbReference>
<dbReference type="EMBL" id="SWJZ01000141">
    <property type="protein sequence ID" value="TKD13415.1"/>
    <property type="molecule type" value="Genomic_DNA"/>
</dbReference>
<evidence type="ECO:0000259" key="5">
    <source>
        <dbReference type="PROSITE" id="PS50075"/>
    </source>
</evidence>
<dbReference type="SUPFAM" id="SSF52777">
    <property type="entry name" value="CoA-dependent acyltransferases"/>
    <property type="match status" value="3"/>
</dbReference>
<dbReference type="InterPro" id="IPR006162">
    <property type="entry name" value="Ppantetheine_attach_site"/>
</dbReference>
<dbReference type="SUPFAM" id="SSF47336">
    <property type="entry name" value="ACP-like"/>
    <property type="match status" value="1"/>
</dbReference>